<dbReference type="PANTHER" id="PTHR34883">
    <property type="entry name" value="SERINE-RICH PROTEIN, PUTATIVE-RELATED-RELATED"/>
    <property type="match status" value="1"/>
</dbReference>
<protein>
    <recommendedName>
        <fullName evidence="5">Phytocyanin domain-containing protein</fullName>
    </recommendedName>
</protein>
<feature type="region of interest" description="Disordered" evidence="1">
    <location>
        <begin position="27"/>
        <end position="49"/>
    </location>
</feature>
<dbReference type="InterPro" id="IPR052953">
    <property type="entry name" value="Ser-rich/MCO-related"/>
</dbReference>
<gene>
    <name evidence="3" type="ORF">HMPREF1624_03394</name>
</gene>
<evidence type="ECO:0008006" key="5">
    <source>
        <dbReference type="Google" id="ProtNLM"/>
    </source>
</evidence>
<evidence type="ECO:0000313" key="3">
    <source>
        <dbReference type="EMBL" id="ERT00025.1"/>
    </source>
</evidence>
<dbReference type="HOGENOM" id="CLU_053381_0_0_1"/>
<dbReference type="InterPro" id="IPR008972">
    <property type="entry name" value="Cupredoxin"/>
</dbReference>
<dbReference type="STRING" id="1391915.U7PZ69"/>
<reference evidence="4" key="1">
    <citation type="journal article" date="2014" name="Genome Announc.">
        <title>Genome sequence of the pathogenic fungus Sporothrix schenckii (ATCC 58251).</title>
        <authorList>
            <person name="Cuomo C.A."/>
            <person name="Rodriguez-Del Valle N."/>
            <person name="Perez-Sanchez L."/>
            <person name="Abouelleil A."/>
            <person name="Goldberg J."/>
            <person name="Young S."/>
            <person name="Zeng Q."/>
            <person name="Birren B.W."/>
        </authorList>
    </citation>
    <scope>NUCLEOTIDE SEQUENCE [LARGE SCALE GENOMIC DNA]</scope>
    <source>
        <strain evidence="4">ATCC 58251 / de Perez 2211183</strain>
    </source>
</reference>
<accession>U7PZ69</accession>
<dbReference type="EMBL" id="KI440844">
    <property type="protein sequence ID" value="ERT00025.1"/>
    <property type="molecule type" value="Genomic_DNA"/>
</dbReference>
<keyword evidence="2" id="KW-0732">Signal</keyword>
<organism evidence="3 4">
    <name type="scientific">Sporothrix schenckii (strain ATCC 58251 / de Perez 2211183)</name>
    <name type="common">Rose-picker's disease fungus</name>
    <dbReference type="NCBI Taxonomy" id="1391915"/>
    <lineage>
        <taxon>Eukaryota</taxon>
        <taxon>Fungi</taxon>
        <taxon>Dikarya</taxon>
        <taxon>Ascomycota</taxon>
        <taxon>Pezizomycotina</taxon>
        <taxon>Sordariomycetes</taxon>
        <taxon>Sordariomycetidae</taxon>
        <taxon>Ophiostomatales</taxon>
        <taxon>Ophiostomataceae</taxon>
        <taxon>Sporothrix</taxon>
    </lineage>
</organism>
<dbReference type="Gene3D" id="2.60.40.420">
    <property type="entry name" value="Cupredoxins - blue copper proteins"/>
    <property type="match status" value="1"/>
</dbReference>
<dbReference type="eggNOG" id="ENOG502S40X">
    <property type="taxonomic scope" value="Eukaryota"/>
</dbReference>
<dbReference type="SUPFAM" id="SSF49503">
    <property type="entry name" value="Cupredoxins"/>
    <property type="match status" value="1"/>
</dbReference>
<dbReference type="PANTHER" id="PTHR34883:SF4">
    <property type="entry name" value="CUPREDOXIN"/>
    <property type="match status" value="1"/>
</dbReference>
<dbReference type="CDD" id="cd00920">
    <property type="entry name" value="Cupredoxin"/>
    <property type="match status" value="1"/>
</dbReference>
<feature type="signal peptide" evidence="2">
    <location>
        <begin position="1"/>
        <end position="17"/>
    </location>
</feature>
<dbReference type="AlphaFoldDB" id="U7PZ69"/>
<dbReference type="Proteomes" id="UP000018087">
    <property type="component" value="Unassembled WGS sequence"/>
</dbReference>
<dbReference type="OrthoDB" id="1921208at2759"/>
<evidence type="ECO:0000313" key="4">
    <source>
        <dbReference type="Proteomes" id="UP000018087"/>
    </source>
</evidence>
<keyword evidence="4" id="KW-1185">Reference proteome</keyword>
<sequence length="393" mass="36942">MKFSAALSLAIAPVALAKAVHNVYPVRRDPKNADNNKGGPHPSRDVGGVGSVGGVGGVGGVGSSQVVNADAALLAEAGLVLGSLSEIVVIWVNGGGGVPTTTINAVSTVTQTVTAGAGGVAGAPAETTVAAAGGGTGTTATGATAVAGGAGATHTVTVGGPKGLAYEPSSIVANVGDMVIFTFLSQNHTVSQSAFATPCELLAGGMDSGFQPNANNSVNPPPQVALQVMVDTPLWFYCRQKGHCGKGMTFSINPTAAKTQAMFQQMAIAQNGTGTGSAITGNGGGAAAGGAAAGGAAAGSGTGTTVASGTTTSAVAAADSLTATLGGTAATNTAAAVGSSGTGLTTGTGSINADGSCSCAVMCAAGSFPAVQAQGVGAFGGFGGSLPSTAVVA</sequence>
<feature type="chain" id="PRO_5004686693" description="Phytocyanin domain-containing protein" evidence="2">
    <location>
        <begin position="18"/>
        <end position="393"/>
    </location>
</feature>
<evidence type="ECO:0000256" key="2">
    <source>
        <dbReference type="SAM" id="SignalP"/>
    </source>
</evidence>
<name>U7PZ69_SPOS1</name>
<evidence type="ECO:0000256" key="1">
    <source>
        <dbReference type="SAM" id="MobiDB-lite"/>
    </source>
</evidence>
<proteinExistence type="predicted"/>